<reference evidence="1" key="1">
    <citation type="journal article" date="2023" name="Mol. Biol. Evol.">
        <title>Third-Generation Sequencing Reveals the Adaptive Role of the Epigenome in Three Deep-Sea Polychaetes.</title>
        <authorList>
            <person name="Perez M."/>
            <person name="Aroh O."/>
            <person name="Sun Y."/>
            <person name="Lan Y."/>
            <person name="Juniper S.K."/>
            <person name="Young C.R."/>
            <person name="Angers B."/>
            <person name="Qian P.Y."/>
        </authorList>
    </citation>
    <scope>NUCLEOTIDE SEQUENCE</scope>
    <source>
        <strain evidence="1">R07B-5</strain>
    </source>
</reference>
<dbReference type="EMBL" id="JAODUO010000217">
    <property type="protein sequence ID" value="KAK2185963.1"/>
    <property type="molecule type" value="Genomic_DNA"/>
</dbReference>
<evidence type="ECO:0000313" key="1">
    <source>
        <dbReference type="EMBL" id="KAK2185963.1"/>
    </source>
</evidence>
<dbReference type="AlphaFoldDB" id="A0AAD9P0L2"/>
<keyword evidence="2" id="KW-1185">Reference proteome</keyword>
<sequence>MKVEGIHNSSVVWFYNTQGLFKVIFEHLGIAAQRDCLEQLKELWLERCADPTLAESIEVQHLHDISGDHPEVTVESVTETTVQPVDSVSLSQNSGDILMCAHNQDGGTASLQNSENLSEISEAANHGYVGLTPYGTQTSHKRNRSPLHRTNGNSHIQTNCGYYNCEILAADVCNPSDRDYEQCSYVSPQHSSFSQVGINLSVNRLRDSASVCVNQNENTCQHCPLCRHLHICQQRSQTSSDGEIAFLVDSILELLMSRMSTVLESQQELLQKLIVLMEFFRHEFLMTDPSGETAAFPYVVLEQYTLLIKNHAVQTLFENSFDIPCRRNAVLCLLSEWLGQQLCSLSDALHCKVEDFKQRNINCIENLPCPRTLVDLVFPRCMQVLLVHWLGQGEEEETEGLHGASDHSYSTLAVKRPDVATPVCTPSSDKFPFIQFILEFANNALISGVAHVVYSRLVNSC</sequence>
<accession>A0AAD9P0L2</accession>
<dbReference type="Proteomes" id="UP001209878">
    <property type="component" value="Unassembled WGS sequence"/>
</dbReference>
<evidence type="ECO:0000313" key="2">
    <source>
        <dbReference type="Proteomes" id="UP001209878"/>
    </source>
</evidence>
<name>A0AAD9P0L2_RIDPI</name>
<organism evidence="1 2">
    <name type="scientific">Ridgeia piscesae</name>
    <name type="common">Tubeworm</name>
    <dbReference type="NCBI Taxonomy" id="27915"/>
    <lineage>
        <taxon>Eukaryota</taxon>
        <taxon>Metazoa</taxon>
        <taxon>Spiralia</taxon>
        <taxon>Lophotrochozoa</taxon>
        <taxon>Annelida</taxon>
        <taxon>Polychaeta</taxon>
        <taxon>Sedentaria</taxon>
        <taxon>Canalipalpata</taxon>
        <taxon>Sabellida</taxon>
        <taxon>Siboglinidae</taxon>
        <taxon>Ridgeia</taxon>
    </lineage>
</organism>
<proteinExistence type="predicted"/>
<gene>
    <name evidence="1" type="ORF">NP493_218g04025</name>
</gene>
<protein>
    <submittedName>
        <fullName evidence="1">Uncharacterized protein</fullName>
    </submittedName>
</protein>
<comment type="caution">
    <text evidence="1">The sequence shown here is derived from an EMBL/GenBank/DDBJ whole genome shotgun (WGS) entry which is preliminary data.</text>
</comment>